<keyword evidence="4 8" id="KW-0812">Transmembrane</keyword>
<feature type="compositionally biased region" description="Basic and acidic residues" evidence="7">
    <location>
        <begin position="20"/>
        <end position="36"/>
    </location>
</feature>
<feature type="transmembrane region" description="Helical" evidence="8">
    <location>
        <begin position="677"/>
        <end position="702"/>
    </location>
</feature>
<comment type="subcellular location">
    <subcellularLocation>
        <location evidence="1">Membrane</location>
        <topology evidence="1">Multi-pass membrane protein</topology>
    </subcellularLocation>
</comment>
<feature type="transmembrane region" description="Helical" evidence="8">
    <location>
        <begin position="122"/>
        <end position="141"/>
    </location>
</feature>
<evidence type="ECO:0000256" key="7">
    <source>
        <dbReference type="SAM" id="MobiDB-lite"/>
    </source>
</evidence>
<comment type="similarity">
    <text evidence="2">Belongs to the major facilitator superfamily. Monocarboxylate porter (TC 2.A.1.13) family.</text>
</comment>
<name>A0AA37LFY3_9PEZI</name>
<evidence type="ECO:0000256" key="3">
    <source>
        <dbReference type="ARBA" id="ARBA00022448"/>
    </source>
</evidence>
<proteinExistence type="inferred from homology"/>
<dbReference type="EMBL" id="BQXU01000014">
    <property type="protein sequence ID" value="GKT45840.1"/>
    <property type="molecule type" value="Genomic_DNA"/>
</dbReference>
<evidence type="ECO:0000256" key="1">
    <source>
        <dbReference type="ARBA" id="ARBA00004141"/>
    </source>
</evidence>
<dbReference type="GO" id="GO:0016020">
    <property type="term" value="C:membrane"/>
    <property type="evidence" value="ECO:0007669"/>
    <property type="project" value="UniProtKB-SubCell"/>
</dbReference>
<dbReference type="SUPFAM" id="SSF103473">
    <property type="entry name" value="MFS general substrate transporter"/>
    <property type="match status" value="2"/>
</dbReference>
<feature type="transmembrane region" description="Helical" evidence="8">
    <location>
        <begin position="349"/>
        <end position="370"/>
    </location>
</feature>
<feature type="transmembrane region" description="Helical" evidence="8">
    <location>
        <begin position="741"/>
        <end position="761"/>
    </location>
</feature>
<dbReference type="CDD" id="cd17352">
    <property type="entry name" value="MFS_MCT_SLC16"/>
    <property type="match status" value="1"/>
</dbReference>
<evidence type="ECO:0000256" key="6">
    <source>
        <dbReference type="ARBA" id="ARBA00023136"/>
    </source>
</evidence>
<evidence type="ECO:0000256" key="8">
    <source>
        <dbReference type="SAM" id="Phobius"/>
    </source>
</evidence>
<keyword evidence="6 8" id="KW-0472">Membrane</keyword>
<dbReference type="InterPro" id="IPR050327">
    <property type="entry name" value="Proton-linked_MCT"/>
</dbReference>
<dbReference type="PROSITE" id="PS50850">
    <property type="entry name" value="MFS"/>
    <property type="match status" value="2"/>
</dbReference>
<feature type="transmembrane region" description="Helical" evidence="8">
    <location>
        <begin position="577"/>
        <end position="597"/>
    </location>
</feature>
<feature type="domain" description="Major facilitator superfamily (MFS) profile" evidence="9">
    <location>
        <begin position="51"/>
        <end position="442"/>
    </location>
</feature>
<feature type="domain" description="Major facilitator superfamily (MFS) profile" evidence="9">
    <location>
        <begin position="450"/>
        <end position="812"/>
    </location>
</feature>
<dbReference type="InterPro" id="IPR036259">
    <property type="entry name" value="MFS_trans_sf"/>
</dbReference>
<protein>
    <submittedName>
        <fullName evidence="10">Fujikurins efflux protein FFUJ_12242</fullName>
    </submittedName>
</protein>
<feature type="transmembrane region" description="Helical" evidence="8">
    <location>
        <begin position="609"/>
        <end position="632"/>
    </location>
</feature>
<evidence type="ECO:0000259" key="9">
    <source>
        <dbReference type="PROSITE" id="PS50850"/>
    </source>
</evidence>
<feature type="transmembrane region" description="Helical" evidence="8">
    <location>
        <begin position="549"/>
        <end position="568"/>
    </location>
</feature>
<organism evidence="10 11">
    <name type="scientific">Colletotrichum spaethianum</name>
    <dbReference type="NCBI Taxonomy" id="700344"/>
    <lineage>
        <taxon>Eukaryota</taxon>
        <taxon>Fungi</taxon>
        <taxon>Dikarya</taxon>
        <taxon>Ascomycota</taxon>
        <taxon>Pezizomycotina</taxon>
        <taxon>Sordariomycetes</taxon>
        <taxon>Hypocreomycetidae</taxon>
        <taxon>Glomerellales</taxon>
        <taxon>Glomerellaceae</taxon>
        <taxon>Colletotrichum</taxon>
        <taxon>Colletotrichum spaethianum species complex</taxon>
    </lineage>
</organism>
<gene>
    <name evidence="10" type="ORF">ColSpa_06021</name>
</gene>
<feature type="transmembrane region" description="Helical" evidence="8">
    <location>
        <begin position="95"/>
        <end position="115"/>
    </location>
</feature>
<evidence type="ECO:0000313" key="10">
    <source>
        <dbReference type="EMBL" id="GKT45840.1"/>
    </source>
</evidence>
<feature type="region of interest" description="Disordered" evidence="7">
    <location>
        <begin position="1"/>
        <end position="42"/>
    </location>
</feature>
<keyword evidence="3" id="KW-0813">Transport</keyword>
<comment type="caution">
    <text evidence="10">The sequence shown here is derived from an EMBL/GenBank/DDBJ whole genome shotgun (WGS) entry which is preliminary data.</text>
</comment>
<evidence type="ECO:0000313" key="11">
    <source>
        <dbReference type="Proteomes" id="UP001055115"/>
    </source>
</evidence>
<feature type="transmembrane region" description="Helical" evidence="8">
    <location>
        <begin position="714"/>
        <end position="734"/>
    </location>
</feature>
<dbReference type="RefSeq" id="XP_049128190.1">
    <property type="nucleotide sequence ID" value="XM_049272233.1"/>
</dbReference>
<dbReference type="InterPro" id="IPR011701">
    <property type="entry name" value="MFS"/>
</dbReference>
<dbReference type="AlphaFoldDB" id="A0AA37LFY3"/>
<evidence type="ECO:0000256" key="2">
    <source>
        <dbReference type="ARBA" id="ARBA00006727"/>
    </source>
</evidence>
<feature type="transmembrane region" description="Helical" evidence="8">
    <location>
        <begin position="767"/>
        <end position="789"/>
    </location>
</feature>
<reference evidence="10 11" key="1">
    <citation type="submission" date="2022-03" db="EMBL/GenBank/DDBJ databases">
        <title>Genome data of Colletotrichum spp.</title>
        <authorList>
            <person name="Utami Y.D."/>
            <person name="Hiruma K."/>
        </authorList>
    </citation>
    <scope>NUCLEOTIDE SEQUENCE [LARGE SCALE GENOMIC DNA]</scope>
    <source>
        <strain evidence="10 11">MAFF 239500</strain>
    </source>
</reference>
<sequence length="812" mass="86784">MSLEKAAPTDSDTGEGVFQTHDESQLSHSPDNKSDNKVQLQADGPPDGGTGAWLAVLGAWCCSFNSFGWMNSVGVFQSYYEFGPLRDYDSSTISWIPSLEIFFLFFLGPAVGFLFDKYGPTPLIIAGTFLHVFGLMMASLATEYYQFLLAQGVCSAIGLSFLYSPAIATIATWFQKKRGLAMGVMVTGSSLGGVIFPVMLNRLIQNPSIGYPWAMRIAAFLILGLQIVAVFTLRPRTAPVPKKTPAATLAAPFKEFPFVIMLLGMFILMYGIFIPVNYLALQALEQAHVSESMSLYLVAIFNGASLFGRLGSGYWSDIAGRWNVFVIAGATSGIVELALWIPATYESAVIGFAVAFGFLSGAFVSLLAALPATVSPLPQIGYRIGVVMLVLSVPALTMAPIGGRILQSASSVDDGWLHVKIFGGVMSLAGSAVVFYARTLYSKNVRSWLAVFGASLSLFCTVGFFNAFGVFQEYYQEEFKKSESDIAWVGSVSLFILFVSAPISGILCDKLGPTAYLDQIPLCIGSVGQLLALFMTSLCTQYYQVFLSQGVLLGMSSSLIFCPPMAVVSRRLPHRRGLALGLTIGGSSIGGIIWPIMLEQLFNVRKVSFGWTMRAVAFTMMPLLVIACLTVVNARAPKSLLAPPESGSDDNEKGTGSLTEEAQPVKKPDFSILKNKAFMFLCGGLALGYFGLFTPLFFVPAFGISHGLSSSTAFYLLSGLNAASFFGRVVPGLLADRYGHFNLCALAMFSAGLVGFCWTAASSLAGLAVWSLAYGFCSGAVMSLQGACVGKIAHHANQGLAIGFAMGSIAVT</sequence>
<feature type="transmembrane region" description="Helical" evidence="8">
    <location>
        <begin position="520"/>
        <end position="543"/>
    </location>
</feature>
<feature type="transmembrane region" description="Helical" evidence="8">
    <location>
        <begin position="382"/>
        <end position="403"/>
    </location>
</feature>
<feature type="transmembrane region" description="Helical" evidence="8">
    <location>
        <begin position="147"/>
        <end position="168"/>
    </location>
</feature>
<dbReference type="PANTHER" id="PTHR11360">
    <property type="entry name" value="MONOCARBOXYLATE TRANSPORTER"/>
    <property type="match status" value="1"/>
</dbReference>
<dbReference type="GO" id="GO:0022857">
    <property type="term" value="F:transmembrane transporter activity"/>
    <property type="evidence" value="ECO:0007669"/>
    <property type="project" value="InterPro"/>
</dbReference>
<feature type="transmembrane region" description="Helical" evidence="8">
    <location>
        <begin position="322"/>
        <end position="343"/>
    </location>
</feature>
<dbReference type="Proteomes" id="UP001055115">
    <property type="component" value="Unassembled WGS sequence"/>
</dbReference>
<dbReference type="PANTHER" id="PTHR11360:SF224">
    <property type="entry name" value="MAJOR FACILITATOR SUPERFAMILY (MFS) PROFILE DOMAIN-CONTAINING PROTEIN-RELATED"/>
    <property type="match status" value="1"/>
</dbReference>
<feature type="transmembrane region" description="Helical" evidence="8">
    <location>
        <begin position="180"/>
        <end position="201"/>
    </location>
</feature>
<feature type="transmembrane region" description="Helical" evidence="8">
    <location>
        <begin position="293"/>
        <end position="310"/>
    </location>
</feature>
<feature type="region of interest" description="Disordered" evidence="7">
    <location>
        <begin position="642"/>
        <end position="661"/>
    </location>
</feature>
<evidence type="ECO:0000256" key="5">
    <source>
        <dbReference type="ARBA" id="ARBA00022989"/>
    </source>
</evidence>
<feature type="transmembrane region" description="Helical" evidence="8">
    <location>
        <begin position="213"/>
        <end position="233"/>
    </location>
</feature>
<feature type="transmembrane region" description="Helical" evidence="8">
    <location>
        <begin position="448"/>
        <end position="471"/>
    </location>
</feature>
<feature type="transmembrane region" description="Helical" evidence="8">
    <location>
        <begin position="486"/>
        <end position="508"/>
    </location>
</feature>
<dbReference type="InterPro" id="IPR020846">
    <property type="entry name" value="MFS_dom"/>
</dbReference>
<feature type="transmembrane region" description="Helical" evidence="8">
    <location>
        <begin position="258"/>
        <end position="281"/>
    </location>
</feature>
<keyword evidence="11" id="KW-1185">Reference proteome</keyword>
<feature type="transmembrane region" description="Helical" evidence="8">
    <location>
        <begin position="415"/>
        <end position="436"/>
    </location>
</feature>
<dbReference type="Gene3D" id="1.20.1250.20">
    <property type="entry name" value="MFS general substrate transporter like domains"/>
    <property type="match status" value="3"/>
</dbReference>
<accession>A0AA37LFY3</accession>
<dbReference type="Pfam" id="PF07690">
    <property type="entry name" value="MFS_1"/>
    <property type="match status" value="2"/>
</dbReference>
<dbReference type="GeneID" id="73326823"/>
<evidence type="ECO:0000256" key="4">
    <source>
        <dbReference type="ARBA" id="ARBA00022692"/>
    </source>
</evidence>
<keyword evidence="5 8" id="KW-1133">Transmembrane helix</keyword>